<evidence type="ECO:0000313" key="3">
    <source>
        <dbReference type="EMBL" id="COW34977.1"/>
    </source>
</evidence>
<protein>
    <submittedName>
        <fullName evidence="3">Conserved protein of uncharacterized function (Part1)</fullName>
    </submittedName>
</protein>
<dbReference type="Proteomes" id="UP000048600">
    <property type="component" value="Unassembled WGS sequence"/>
</dbReference>
<feature type="region of interest" description="Disordered" evidence="1">
    <location>
        <begin position="1"/>
        <end position="23"/>
    </location>
</feature>
<name>A0A655CBR7_MYCTX</name>
<evidence type="ECO:0000256" key="1">
    <source>
        <dbReference type="SAM" id="MobiDB-lite"/>
    </source>
</evidence>
<evidence type="ECO:0000313" key="5">
    <source>
        <dbReference type="Proteomes" id="UP000048600"/>
    </source>
</evidence>
<dbReference type="AlphaFoldDB" id="A0A655CBR7"/>
<sequence length="211" mass="24013">MRSRSRCGGWTARSWKSKPTSPQGCRVCIWWVCPMLHCRSPATGSARRSPIAETAGRWPGSRSRCRRRRCRKWARSTTSPWPRRCCRRNKRSRGNVWRTRCCWVNCRWTDGCVRCVGCCPPCWQPNVTVGRPSSFRPTTCPRPAWWTESTSGVFARWGSCRAGYAGPPAWPGGSPRPTPPPSLRRTSPMWWASPKHGSPSRWPPPGRITSC</sequence>
<evidence type="ECO:0000313" key="4">
    <source>
        <dbReference type="Proteomes" id="UP000039217"/>
    </source>
</evidence>
<feature type="compositionally biased region" description="Pro residues" evidence="1">
    <location>
        <begin position="201"/>
        <end position="211"/>
    </location>
</feature>
<dbReference type="EMBL" id="CQQC01000513">
    <property type="protein sequence ID" value="CNV14795.1"/>
    <property type="molecule type" value="Genomic_DNA"/>
</dbReference>
<evidence type="ECO:0000313" key="2">
    <source>
        <dbReference type="EMBL" id="CNV14795.1"/>
    </source>
</evidence>
<reference evidence="4 5" key="1">
    <citation type="submission" date="2015-03" db="EMBL/GenBank/DDBJ databases">
        <authorList>
            <consortium name="Pathogen Informatics"/>
        </authorList>
    </citation>
    <scope>NUCLEOTIDE SEQUENCE [LARGE SCALE GENOMIC DNA]</scope>
    <source>
        <strain evidence="2 4">D00501624</strain>
        <strain evidence="3 5">P00601463</strain>
    </source>
</reference>
<proteinExistence type="predicted"/>
<feature type="region of interest" description="Disordered" evidence="1">
    <location>
        <begin position="168"/>
        <end position="211"/>
    </location>
</feature>
<accession>A0A655CBR7</accession>
<dbReference type="Proteomes" id="UP000039217">
    <property type="component" value="Unassembled WGS sequence"/>
</dbReference>
<feature type="compositionally biased region" description="Pro residues" evidence="1">
    <location>
        <begin position="168"/>
        <end position="182"/>
    </location>
</feature>
<gene>
    <name evidence="2" type="ORF">ERS007661_01724</name>
    <name evidence="3" type="ORF">ERS007741_02269</name>
</gene>
<organism evidence="3 5">
    <name type="scientific">Mycobacterium tuberculosis</name>
    <dbReference type="NCBI Taxonomy" id="1773"/>
    <lineage>
        <taxon>Bacteria</taxon>
        <taxon>Bacillati</taxon>
        <taxon>Actinomycetota</taxon>
        <taxon>Actinomycetes</taxon>
        <taxon>Mycobacteriales</taxon>
        <taxon>Mycobacteriaceae</taxon>
        <taxon>Mycobacterium</taxon>
        <taxon>Mycobacterium tuberculosis complex</taxon>
    </lineage>
</organism>
<dbReference type="EMBL" id="CHKL01000248">
    <property type="protein sequence ID" value="COW34977.1"/>
    <property type="molecule type" value="Genomic_DNA"/>
</dbReference>